<dbReference type="Gene3D" id="2.20.200.10">
    <property type="entry name" value="Outer membrane efflux proteins (OEP)"/>
    <property type="match status" value="1"/>
</dbReference>
<comment type="similarity">
    <text evidence="2 3">Belongs to the outer membrane factor (OMF) (TC 1.B.17) family.</text>
</comment>
<feature type="coiled-coil region" evidence="4">
    <location>
        <begin position="403"/>
        <end position="437"/>
    </location>
</feature>
<evidence type="ECO:0000256" key="4">
    <source>
        <dbReference type="SAM" id="Coils"/>
    </source>
</evidence>
<dbReference type="PANTHER" id="PTHR30203">
    <property type="entry name" value="OUTER MEMBRANE CATION EFFLUX PROTEIN"/>
    <property type="match status" value="1"/>
</dbReference>
<keyword evidence="3" id="KW-0449">Lipoprotein</keyword>
<dbReference type="NCBIfam" id="TIGR01845">
    <property type="entry name" value="outer_NodT"/>
    <property type="match status" value="1"/>
</dbReference>
<reference evidence="5 6" key="1">
    <citation type="submission" date="2018-01" db="EMBL/GenBank/DDBJ databases">
        <title>Superficieibacter electus gen. nov., sp. nov., an extended-spectrum beta-lactamase possessing member of the Enterobacteriaceae family, isolated from intensive care unit surfaces.</title>
        <authorList>
            <person name="Potter R.F."/>
            <person name="D'Souza A.W."/>
        </authorList>
    </citation>
    <scope>NUCLEOTIDE SEQUENCE [LARGE SCALE GENOMIC DNA]</scope>
    <source>
        <strain evidence="5 6">BP-1</strain>
    </source>
</reference>
<organism evidence="5 6">
    <name type="scientific">Superficieibacter electus</name>
    <dbReference type="NCBI Taxonomy" id="2022662"/>
    <lineage>
        <taxon>Bacteria</taxon>
        <taxon>Pseudomonadati</taxon>
        <taxon>Pseudomonadota</taxon>
        <taxon>Gammaproteobacteria</taxon>
        <taxon>Enterobacterales</taxon>
        <taxon>Enterobacteriaceae</taxon>
        <taxon>Superficieibacter</taxon>
    </lineage>
</organism>
<name>A0A2P5GJJ1_9ENTR</name>
<evidence type="ECO:0000256" key="2">
    <source>
        <dbReference type="ARBA" id="ARBA00007613"/>
    </source>
</evidence>
<keyword evidence="4" id="KW-0175">Coiled coil</keyword>
<dbReference type="AlphaFoldDB" id="A0A2P5GJJ1"/>
<protein>
    <submittedName>
        <fullName evidence="5">RND transporter</fullName>
    </submittedName>
</protein>
<accession>A0A2P5GJJ1</accession>
<dbReference type="Proteomes" id="UP000247005">
    <property type="component" value="Unassembled WGS sequence"/>
</dbReference>
<gene>
    <name evidence="5" type="ORF">CHU32_22380</name>
</gene>
<dbReference type="Pfam" id="PF02321">
    <property type="entry name" value="OEP"/>
    <property type="match status" value="2"/>
</dbReference>
<dbReference type="EMBL" id="PQGD01000022">
    <property type="protein sequence ID" value="POP43954.1"/>
    <property type="molecule type" value="Genomic_DNA"/>
</dbReference>
<dbReference type="GO" id="GO:0015562">
    <property type="term" value="F:efflux transmembrane transporter activity"/>
    <property type="evidence" value="ECO:0007669"/>
    <property type="project" value="InterPro"/>
</dbReference>
<keyword evidence="3" id="KW-0564">Palmitate</keyword>
<dbReference type="SUPFAM" id="SSF56954">
    <property type="entry name" value="Outer membrane efflux proteins (OEP)"/>
    <property type="match status" value="1"/>
</dbReference>
<dbReference type="OrthoDB" id="9770517at2"/>
<dbReference type="InterPro" id="IPR003423">
    <property type="entry name" value="OMP_efflux"/>
</dbReference>
<keyword evidence="3" id="KW-1134">Transmembrane beta strand</keyword>
<comment type="caution">
    <text evidence="5">The sequence shown here is derived from an EMBL/GenBank/DDBJ whole genome shotgun (WGS) entry which is preliminary data.</text>
</comment>
<keyword evidence="3" id="KW-0812">Transmembrane</keyword>
<dbReference type="GO" id="GO:0009279">
    <property type="term" value="C:cell outer membrane"/>
    <property type="evidence" value="ECO:0007669"/>
    <property type="project" value="UniProtKB-SubCell"/>
</dbReference>
<evidence type="ECO:0000313" key="5">
    <source>
        <dbReference type="EMBL" id="POP43954.1"/>
    </source>
</evidence>
<evidence type="ECO:0000256" key="3">
    <source>
        <dbReference type="RuleBase" id="RU362097"/>
    </source>
</evidence>
<dbReference type="InterPro" id="IPR010131">
    <property type="entry name" value="MdtP/NodT-like"/>
</dbReference>
<proteinExistence type="inferred from homology"/>
<dbReference type="Gene3D" id="1.20.1600.10">
    <property type="entry name" value="Outer membrane efflux proteins (OEP)"/>
    <property type="match status" value="1"/>
</dbReference>
<keyword evidence="3" id="KW-0472">Membrane</keyword>
<evidence type="ECO:0000313" key="6">
    <source>
        <dbReference type="Proteomes" id="UP000247005"/>
    </source>
</evidence>
<evidence type="ECO:0000256" key="1">
    <source>
        <dbReference type="ARBA" id="ARBA00004459"/>
    </source>
</evidence>
<comment type="subcellular location">
    <subcellularLocation>
        <location evidence="1 3">Cell outer membrane</location>
        <topology evidence="1 3">Lipid-anchor</topology>
    </subcellularLocation>
</comment>
<sequence>MPALALMLALSGCTVGPDYQKPQVDHPSDWSAWRSGDASLHQLPGSDAQINARWWESYQDPILNQLVTKALSASPDLKTAALNFAAARAQGSQASAAQLPEATLSGKVSREKTSEKGSGTRLISEVYSGTNADSLLDMFGQPYSWYQAGVDFSWEIDLWGHVRRAVEAAGADTEAQKALLAQAQLSIISDVVTNYYTLRDIQQQIVLAKEDERSMDERLILIRAQTQGGSLDYSALERQQSELAATRAKQVDLRQQEGQTINQILLLLGERPGELQKELGPQYNSAGQTALPALNAGLPSQVAINRPDIRSAEAKLHAATARIGVAKAELYPSITLGGRFGYDTWKGSDFGQWGTRTWSIGPSLDLPLFDYGKRKSVVVLREVEQQQAAVDFHKTVLKAWQEIDDALNRYTAAQQKLHQQQQQVKSAEEALSITDARYKGGMTDFINVLDSQRSAIQARTALVDSESEVRKAFAAVNRATGNYPR</sequence>